<dbReference type="AlphaFoldDB" id="A0A6C0CVI6"/>
<protein>
    <submittedName>
        <fullName evidence="1">Uncharacterized protein</fullName>
    </submittedName>
</protein>
<accession>A0A6C0CVI6</accession>
<evidence type="ECO:0000313" key="1">
    <source>
        <dbReference type="EMBL" id="QHT08538.1"/>
    </source>
</evidence>
<dbReference type="EMBL" id="MN739498">
    <property type="protein sequence ID" value="QHT08538.1"/>
    <property type="molecule type" value="Genomic_DNA"/>
</dbReference>
<sequence>MPYGNFYVGKDGFLYKKMGAVGNRRNFSLSLMCNQPTDINNKYVSGSGVFGAVSSNNYAIRRKMIRNSGNCTNHNCSINYFFMGVPI</sequence>
<name>A0A6C0CVI6_9ZZZZ</name>
<proteinExistence type="predicted"/>
<reference evidence="1" key="1">
    <citation type="journal article" date="2020" name="Nature">
        <title>Giant virus diversity and host interactions through global metagenomics.</title>
        <authorList>
            <person name="Schulz F."/>
            <person name="Roux S."/>
            <person name="Paez-Espino D."/>
            <person name="Jungbluth S."/>
            <person name="Walsh D.A."/>
            <person name="Denef V.J."/>
            <person name="McMahon K.D."/>
            <person name="Konstantinidis K.T."/>
            <person name="Eloe-Fadrosh E.A."/>
            <person name="Kyrpides N.C."/>
            <person name="Woyke T."/>
        </authorList>
    </citation>
    <scope>NUCLEOTIDE SEQUENCE</scope>
    <source>
        <strain evidence="1">GVMAG-M-3300022752-66</strain>
    </source>
</reference>
<organism evidence="1">
    <name type="scientific">viral metagenome</name>
    <dbReference type="NCBI Taxonomy" id="1070528"/>
    <lineage>
        <taxon>unclassified sequences</taxon>
        <taxon>metagenomes</taxon>
        <taxon>organismal metagenomes</taxon>
    </lineage>
</organism>